<comment type="caution">
    <text evidence="2">The sequence shown here is derived from an EMBL/GenBank/DDBJ whole genome shotgun (WGS) entry which is preliminary data.</text>
</comment>
<dbReference type="EMBL" id="NBAG03000026">
    <property type="protein sequence ID" value="PNI98160.1"/>
    <property type="molecule type" value="Genomic_DNA"/>
</dbReference>
<comment type="similarity">
    <text evidence="1">Belongs to the apolipoprotein L family.</text>
</comment>
<dbReference type="GO" id="GO:0042157">
    <property type="term" value="P:lipoprotein metabolic process"/>
    <property type="evidence" value="ECO:0007669"/>
    <property type="project" value="InterPro"/>
</dbReference>
<sequence length="128" mass="14962">MNPESSIFIEDYLKYFQDQVSRENLLQLLTDDEAWNGFVAAAELPRDEADELRKALNKLASHMIMKDKNRHDKDQQHRQWFLKEFPRLKRELEDHIRKLRALAEEVEQVHRGTTIANVVSNSVGTTSG</sequence>
<name>A0A2J8QPF8_PANTR</name>
<accession>A0A2J8QPF8</accession>
<feature type="non-terminal residue" evidence="2">
    <location>
        <position position="128"/>
    </location>
</feature>
<proteinExistence type="inferred from homology"/>
<protein>
    <submittedName>
        <fullName evidence="2">APOL2 isoform 4</fullName>
    </submittedName>
</protein>
<dbReference type="GO" id="GO:0005576">
    <property type="term" value="C:extracellular region"/>
    <property type="evidence" value="ECO:0007669"/>
    <property type="project" value="InterPro"/>
</dbReference>
<dbReference type="GO" id="GO:0008289">
    <property type="term" value="F:lipid binding"/>
    <property type="evidence" value="ECO:0007669"/>
    <property type="project" value="InterPro"/>
</dbReference>
<reference evidence="2" key="1">
    <citation type="submission" date="2017-12" db="EMBL/GenBank/DDBJ databases">
        <title>High-resolution comparative analysis of great ape genomes.</title>
        <authorList>
            <person name="Pollen A."/>
            <person name="Hastie A."/>
            <person name="Hormozdiari F."/>
            <person name="Dougherty M."/>
            <person name="Liu R."/>
            <person name="Chaisson M."/>
            <person name="Hoppe E."/>
            <person name="Hill C."/>
            <person name="Pang A."/>
            <person name="Hillier L."/>
            <person name="Baker C."/>
            <person name="Armstrong J."/>
            <person name="Shendure J."/>
            <person name="Paten B."/>
            <person name="Wilson R."/>
            <person name="Chao H."/>
            <person name="Schneider V."/>
            <person name="Ventura M."/>
            <person name="Kronenberg Z."/>
            <person name="Murali S."/>
            <person name="Gordon D."/>
            <person name="Cantsilieris S."/>
            <person name="Munson K."/>
            <person name="Nelson B."/>
            <person name="Raja A."/>
            <person name="Underwood J."/>
            <person name="Diekhans M."/>
            <person name="Fiddes I."/>
            <person name="Haussler D."/>
            <person name="Eichler E."/>
        </authorList>
    </citation>
    <scope>NUCLEOTIDE SEQUENCE [LARGE SCALE GENOMIC DNA]</scope>
    <source>
        <strain evidence="2">Yerkes chimp pedigree #C0471</strain>
    </source>
</reference>
<evidence type="ECO:0000256" key="1">
    <source>
        <dbReference type="ARBA" id="ARBA00010090"/>
    </source>
</evidence>
<dbReference type="PANTHER" id="PTHR14096:SF27">
    <property type="entry name" value="APOLIPOPROTEIN L2"/>
    <property type="match status" value="1"/>
</dbReference>
<gene>
    <name evidence="2" type="ORF">CK820_G0024671</name>
</gene>
<organism evidence="2">
    <name type="scientific">Pan troglodytes</name>
    <name type="common">Chimpanzee</name>
    <dbReference type="NCBI Taxonomy" id="9598"/>
    <lineage>
        <taxon>Eukaryota</taxon>
        <taxon>Metazoa</taxon>
        <taxon>Chordata</taxon>
        <taxon>Craniata</taxon>
        <taxon>Vertebrata</taxon>
        <taxon>Euteleostomi</taxon>
        <taxon>Mammalia</taxon>
        <taxon>Eutheria</taxon>
        <taxon>Euarchontoglires</taxon>
        <taxon>Primates</taxon>
        <taxon>Haplorrhini</taxon>
        <taxon>Catarrhini</taxon>
        <taxon>Hominidae</taxon>
        <taxon>Pan</taxon>
    </lineage>
</organism>
<dbReference type="InterPro" id="IPR008405">
    <property type="entry name" value="ApoL"/>
</dbReference>
<dbReference type="GO" id="GO:0006869">
    <property type="term" value="P:lipid transport"/>
    <property type="evidence" value="ECO:0007669"/>
    <property type="project" value="InterPro"/>
</dbReference>
<dbReference type="AlphaFoldDB" id="A0A2J8QPF8"/>
<evidence type="ECO:0000313" key="2">
    <source>
        <dbReference type="EMBL" id="PNI98160.1"/>
    </source>
</evidence>
<dbReference type="Pfam" id="PF05461">
    <property type="entry name" value="ApoL"/>
    <property type="match status" value="1"/>
</dbReference>
<dbReference type="PANTHER" id="PTHR14096">
    <property type="entry name" value="APOLIPOPROTEIN L"/>
    <property type="match status" value="1"/>
</dbReference>